<dbReference type="RefSeq" id="WP_235703092.1">
    <property type="nucleotide sequence ID" value="NZ_JAKGBZ010000005.1"/>
</dbReference>
<gene>
    <name evidence="1" type="ORF">L2A60_04060</name>
</gene>
<proteinExistence type="predicted"/>
<dbReference type="SUPFAM" id="SSF55073">
    <property type="entry name" value="Nucleotide cyclase"/>
    <property type="match status" value="1"/>
</dbReference>
<comment type="caution">
    <text evidence="1">The sequence shown here is derived from an EMBL/GenBank/DDBJ whole genome shotgun (WGS) entry which is preliminary data.</text>
</comment>
<dbReference type="InterPro" id="IPR029787">
    <property type="entry name" value="Nucleotide_cyclase"/>
</dbReference>
<name>A0ABS9DUQ5_9PROT</name>
<dbReference type="Gene3D" id="3.30.70.270">
    <property type="match status" value="1"/>
</dbReference>
<keyword evidence="2" id="KW-1185">Reference proteome</keyword>
<protein>
    <recommendedName>
        <fullName evidence="3">GGDEF domain-containing protein</fullName>
    </recommendedName>
</protein>
<organism evidence="1 2">
    <name type="scientific">Acidiphilium iwatense</name>
    <dbReference type="NCBI Taxonomy" id="768198"/>
    <lineage>
        <taxon>Bacteria</taxon>
        <taxon>Pseudomonadati</taxon>
        <taxon>Pseudomonadota</taxon>
        <taxon>Alphaproteobacteria</taxon>
        <taxon>Acetobacterales</taxon>
        <taxon>Acidocellaceae</taxon>
        <taxon>Acidiphilium</taxon>
    </lineage>
</organism>
<evidence type="ECO:0000313" key="1">
    <source>
        <dbReference type="EMBL" id="MCF3945858.1"/>
    </source>
</evidence>
<sequence length="322" mass="34114">MKDHESSLGRSPGFAAESLVGVEARCGTLGRLLDSLTGLPDAVTASAAACALVASELADAGMVLAFRRNKGAKRPDIVLADYPAGIGLADIAGAETMSAAVPLREHDSGDAGTAILIAWRSRGDRRFSAEERELLVHVAPKFAPLCARLVADRGQPRTGILDPETGVWSLPPFLEQAARRFDRLDVEDSVGTMFAFGWVRCDGLAAPEASSIVVRNSVACLQEMLRPADLIGRIGPTRIGAWCDGIDHLIAAERGDRIVTKLDALLSGSSRHAAIGIATRWPQSGDDPATLLARARIGLEQARLAAATQAKPAVRIWQSSDR</sequence>
<evidence type="ECO:0000313" key="2">
    <source>
        <dbReference type="Proteomes" id="UP001521209"/>
    </source>
</evidence>
<accession>A0ABS9DUQ5</accession>
<reference evidence="1 2" key="1">
    <citation type="submission" date="2022-01" db="EMBL/GenBank/DDBJ databases">
        <authorList>
            <person name="Won M."/>
            <person name="Kim S.-J."/>
            <person name="Kwon S.-W."/>
        </authorList>
    </citation>
    <scope>NUCLEOTIDE SEQUENCE [LARGE SCALE GENOMIC DNA]</scope>
    <source>
        <strain evidence="1 2">KCTC 23505</strain>
    </source>
</reference>
<dbReference type="EMBL" id="JAKGBZ010000005">
    <property type="protein sequence ID" value="MCF3945858.1"/>
    <property type="molecule type" value="Genomic_DNA"/>
</dbReference>
<dbReference type="Proteomes" id="UP001521209">
    <property type="component" value="Unassembled WGS sequence"/>
</dbReference>
<dbReference type="InterPro" id="IPR043128">
    <property type="entry name" value="Rev_trsase/Diguanyl_cyclase"/>
</dbReference>
<evidence type="ECO:0008006" key="3">
    <source>
        <dbReference type="Google" id="ProtNLM"/>
    </source>
</evidence>